<comment type="catalytic activity">
    <reaction evidence="8">
        <text>an all-trans-polyprenyl diphosphate + 1,4-dihydroxy-2-naphthoate + H(+) = a 2-demethylmenaquinol + CO2 + diphosphate</text>
        <dbReference type="Rhea" id="RHEA:26478"/>
        <dbReference type="Rhea" id="RHEA-COMP:9563"/>
        <dbReference type="Rhea" id="RHEA-COMP:9564"/>
        <dbReference type="ChEBI" id="CHEBI:11173"/>
        <dbReference type="ChEBI" id="CHEBI:15378"/>
        <dbReference type="ChEBI" id="CHEBI:16526"/>
        <dbReference type="ChEBI" id="CHEBI:33019"/>
        <dbReference type="ChEBI" id="CHEBI:55437"/>
        <dbReference type="ChEBI" id="CHEBI:58914"/>
        <dbReference type="EC" id="2.5.1.74"/>
    </reaction>
</comment>
<dbReference type="InterPro" id="IPR004657">
    <property type="entry name" value="MenA"/>
</dbReference>
<evidence type="ECO:0000256" key="8">
    <source>
        <dbReference type="HAMAP-Rule" id="MF_01937"/>
    </source>
</evidence>
<organism evidence="10 11">
    <name type="scientific">Longivirga aurantiaca</name>
    <dbReference type="NCBI Taxonomy" id="1837743"/>
    <lineage>
        <taxon>Bacteria</taxon>
        <taxon>Bacillati</taxon>
        <taxon>Actinomycetota</taxon>
        <taxon>Actinomycetes</taxon>
        <taxon>Sporichthyales</taxon>
        <taxon>Sporichthyaceae</taxon>
        <taxon>Longivirga</taxon>
    </lineage>
</organism>
<evidence type="ECO:0000313" key="11">
    <source>
        <dbReference type="Proteomes" id="UP001596138"/>
    </source>
</evidence>
<keyword evidence="7 8" id="KW-0472">Membrane</keyword>
<keyword evidence="2 8" id="KW-0474">Menaquinone biosynthesis</keyword>
<feature type="transmembrane region" description="Helical" evidence="8">
    <location>
        <begin position="223"/>
        <end position="247"/>
    </location>
</feature>
<keyword evidence="5 8" id="KW-0812">Transmembrane</keyword>
<comment type="caution">
    <text evidence="10">The sequence shown here is derived from an EMBL/GenBank/DDBJ whole genome shotgun (WGS) entry which is preliminary data.</text>
</comment>
<accession>A0ABW1SYK5</accession>
<comment type="pathway">
    <text evidence="8">Quinol/quinone metabolism; menaquinone biosynthesis; menaquinol from 1,4-dihydroxy-2-naphthoate: step 1/2.</text>
</comment>
<dbReference type="InterPro" id="IPR026046">
    <property type="entry name" value="UBIAD1"/>
</dbReference>
<proteinExistence type="inferred from homology"/>
<dbReference type="CDD" id="cd13962">
    <property type="entry name" value="PT_UbiA_UBIAD1"/>
    <property type="match status" value="1"/>
</dbReference>
<evidence type="ECO:0000256" key="1">
    <source>
        <dbReference type="ARBA" id="ARBA00004141"/>
    </source>
</evidence>
<dbReference type="HAMAP" id="MF_01937">
    <property type="entry name" value="MenA_1"/>
    <property type="match status" value="1"/>
</dbReference>
<dbReference type="InterPro" id="IPR000537">
    <property type="entry name" value="UbiA_prenyltransferase"/>
</dbReference>
<feature type="transmembrane region" description="Helical" evidence="8">
    <location>
        <begin position="93"/>
        <end position="114"/>
    </location>
</feature>
<reference evidence="11" key="1">
    <citation type="journal article" date="2019" name="Int. J. Syst. Evol. Microbiol.">
        <title>The Global Catalogue of Microorganisms (GCM) 10K type strain sequencing project: providing services to taxonomists for standard genome sequencing and annotation.</title>
        <authorList>
            <consortium name="The Broad Institute Genomics Platform"/>
            <consortium name="The Broad Institute Genome Sequencing Center for Infectious Disease"/>
            <person name="Wu L."/>
            <person name="Ma J."/>
        </authorList>
    </citation>
    <scope>NUCLEOTIDE SEQUENCE [LARGE SCALE GENOMIC DNA]</scope>
    <source>
        <strain evidence="11">CGMCC 4.7317</strain>
    </source>
</reference>
<feature type="transmembrane region" description="Helical" evidence="8">
    <location>
        <begin position="292"/>
        <end position="310"/>
    </location>
</feature>
<dbReference type="EC" id="2.5.1.74" evidence="8 9"/>
<feature type="transmembrane region" description="Helical" evidence="8">
    <location>
        <begin position="193"/>
        <end position="217"/>
    </location>
</feature>
<comment type="function">
    <text evidence="8">Conversion of 1,4-dihydroxy-2-naphthoate (DHNA) to demethylmenaquinone (DMK).</text>
</comment>
<evidence type="ECO:0000256" key="3">
    <source>
        <dbReference type="ARBA" id="ARBA00022475"/>
    </source>
</evidence>
<dbReference type="GO" id="GO:0046428">
    <property type="term" value="F:1,4-dihydroxy-2-naphthoate polyprenyltransferase activity"/>
    <property type="evidence" value="ECO:0007669"/>
    <property type="project" value="UniProtKB-EC"/>
</dbReference>
<feature type="transmembrane region" description="Helical" evidence="8">
    <location>
        <begin position="170"/>
        <end position="186"/>
    </location>
</feature>
<dbReference type="PIRSF" id="PIRSF005355">
    <property type="entry name" value="UBIAD1"/>
    <property type="match status" value="1"/>
</dbReference>
<dbReference type="Pfam" id="PF01040">
    <property type="entry name" value="UbiA"/>
    <property type="match status" value="1"/>
</dbReference>
<dbReference type="PANTHER" id="PTHR13929:SF0">
    <property type="entry name" value="UBIA PRENYLTRANSFERASE DOMAIN-CONTAINING PROTEIN 1"/>
    <property type="match status" value="1"/>
</dbReference>
<keyword evidence="4 8" id="KW-0808">Transferase</keyword>
<protein>
    <recommendedName>
        <fullName evidence="8 9">1,4-dihydroxy-2-naphthoate octaprenyltransferase</fullName>
        <shortName evidence="8">DHNA-octaprenyltransferase</shortName>
        <ecNumber evidence="8 9">2.5.1.74</ecNumber>
    </recommendedName>
</protein>
<keyword evidence="3 8" id="KW-1003">Cell membrane</keyword>
<evidence type="ECO:0000256" key="6">
    <source>
        <dbReference type="ARBA" id="ARBA00022989"/>
    </source>
</evidence>
<keyword evidence="11" id="KW-1185">Reference proteome</keyword>
<evidence type="ECO:0000256" key="9">
    <source>
        <dbReference type="NCBIfam" id="TIGR00751"/>
    </source>
</evidence>
<feature type="transmembrane region" description="Helical" evidence="8">
    <location>
        <begin position="147"/>
        <end position="164"/>
    </location>
</feature>
<dbReference type="NCBIfam" id="NF004751">
    <property type="entry name" value="PRK06080.1-3"/>
    <property type="match status" value="1"/>
</dbReference>
<dbReference type="PANTHER" id="PTHR13929">
    <property type="entry name" value="1,4-DIHYDROXY-2-NAPHTHOATE OCTAPRENYLTRANSFERASE"/>
    <property type="match status" value="1"/>
</dbReference>
<evidence type="ECO:0000313" key="10">
    <source>
        <dbReference type="EMBL" id="MFC6237124.1"/>
    </source>
</evidence>
<comment type="similarity">
    <text evidence="8">Belongs to the MenA family. Type 1 subfamily.</text>
</comment>
<name>A0ABW1SYK5_9ACTN</name>
<gene>
    <name evidence="8" type="primary">menA</name>
    <name evidence="10" type="ORF">ACFQGU_04495</name>
</gene>
<keyword evidence="6 8" id="KW-1133">Transmembrane helix</keyword>
<sequence length="349" mass="36018">MATPGQWWQGARPRTLPAALAPVLVGTAVAWWEIGSLIRLTDGAREVAARLTDLPVGIPADHSLVTVTNIDLAVDPSLLPLLDATAATTWVQFVLRAVLALVVALALQVGVNYANDYSDGIRGTDDARVGPVRLVGQGLASPRSVKLAAFAMFGVAALAGLALVLITQAWWLLLVGAAAIVAAWFYTGGPSPYGYAGLGEAFVFVFFGLVAVVGTTYVQTLSISWLAVAGGVACGSLSVGILLANNLRDIPTDTVSGKRTLAVRLGDARTRAAYLASLALPFGIALGLAPTVTWWALLALLALPLALRPAQVVRGGALGRDLVPVLAGTGKLLLGYAVLLSLGLVVASF</sequence>
<dbReference type="RefSeq" id="WP_386764166.1">
    <property type="nucleotide sequence ID" value="NZ_JBHSTI010000008.1"/>
</dbReference>
<evidence type="ECO:0000256" key="2">
    <source>
        <dbReference type="ARBA" id="ARBA00022428"/>
    </source>
</evidence>
<evidence type="ECO:0000256" key="4">
    <source>
        <dbReference type="ARBA" id="ARBA00022679"/>
    </source>
</evidence>
<dbReference type="EMBL" id="JBHSTI010000008">
    <property type="protein sequence ID" value="MFC6237124.1"/>
    <property type="molecule type" value="Genomic_DNA"/>
</dbReference>
<evidence type="ECO:0000256" key="5">
    <source>
        <dbReference type="ARBA" id="ARBA00022692"/>
    </source>
</evidence>
<evidence type="ECO:0000256" key="7">
    <source>
        <dbReference type="ARBA" id="ARBA00023136"/>
    </source>
</evidence>
<dbReference type="NCBIfam" id="TIGR00751">
    <property type="entry name" value="menA"/>
    <property type="match status" value="1"/>
</dbReference>
<comment type="subcellular location">
    <subcellularLocation>
        <location evidence="8">Cell membrane</location>
        <topology evidence="8">Multi-pass membrane protein</topology>
    </subcellularLocation>
    <subcellularLocation>
        <location evidence="1">Membrane</location>
        <topology evidence="1">Multi-pass membrane protein</topology>
    </subcellularLocation>
</comment>
<feature type="transmembrane region" description="Helical" evidence="8">
    <location>
        <begin position="322"/>
        <end position="347"/>
    </location>
</feature>
<dbReference type="Proteomes" id="UP001596138">
    <property type="component" value="Unassembled WGS sequence"/>
</dbReference>